<reference evidence="2 3" key="1">
    <citation type="journal article" date="2012" name="PLoS Pathog.">
        <title>Diverse lifestyles and strategies of plant pathogenesis encoded in the genomes of eighteen Dothideomycetes fungi.</title>
        <authorList>
            <person name="Ohm R.A."/>
            <person name="Feau N."/>
            <person name="Henrissat B."/>
            <person name="Schoch C.L."/>
            <person name="Horwitz B.A."/>
            <person name="Barry K.W."/>
            <person name="Condon B.J."/>
            <person name="Copeland A.C."/>
            <person name="Dhillon B."/>
            <person name="Glaser F."/>
            <person name="Hesse C.N."/>
            <person name="Kosti I."/>
            <person name="LaButti K."/>
            <person name="Lindquist E.A."/>
            <person name="Lucas S."/>
            <person name="Salamov A.A."/>
            <person name="Bradshaw R.E."/>
            <person name="Ciuffetti L."/>
            <person name="Hamelin R.C."/>
            <person name="Kema G.H.J."/>
            <person name="Lawrence C."/>
            <person name="Scott J.A."/>
            <person name="Spatafora J.W."/>
            <person name="Turgeon B.G."/>
            <person name="de Wit P.J.G.M."/>
            <person name="Zhong S."/>
            <person name="Goodwin S.B."/>
            <person name="Grigoriev I.V."/>
        </authorList>
    </citation>
    <scope>NUCLEOTIDE SEQUENCE [LARGE SCALE GENOMIC DNA]</scope>
    <source>
        <strain evidence="2 3">SO2202</strain>
    </source>
</reference>
<dbReference type="OrthoDB" id="3633220at2759"/>
<protein>
    <submittedName>
        <fullName evidence="2">Uncharacterized protein</fullName>
    </submittedName>
</protein>
<keyword evidence="3" id="KW-1185">Reference proteome</keyword>
<gene>
    <name evidence="2" type="ORF">SEPMUDRAFT_153787</name>
</gene>
<dbReference type="EMBL" id="KB456260">
    <property type="protein sequence ID" value="EMF17976.1"/>
    <property type="molecule type" value="Genomic_DNA"/>
</dbReference>
<name>N1QL34_SPHMS</name>
<dbReference type="HOGENOM" id="CLU_108609_0_0_1"/>
<evidence type="ECO:0000256" key="1">
    <source>
        <dbReference type="SAM" id="SignalP"/>
    </source>
</evidence>
<dbReference type="RefSeq" id="XP_016766097.1">
    <property type="nucleotide sequence ID" value="XM_016907529.1"/>
</dbReference>
<evidence type="ECO:0000313" key="3">
    <source>
        <dbReference type="Proteomes" id="UP000016931"/>
    </source>
</evidence>
<keyword evidence="1" id="KW-0732">Signal</keyword>
<evidence type="ECO:0000313" key="2">
    <source>
        <dbReference type="EMBL" id="EMF17976.1"/>
    </source>
</evidence>
<dbReference type="AlphaFoldDB" id="N1QL34"/>
<organism evidence="2 3">
    <name type="scientific">Sphaerulina musiva (strain SO2202)</name>
    <name type="common">Poplar stem canker fungus</name>
    <name type="synonym">Septoria musiva</name>
    <dbReference type="NCBI Taxonomy" id="692275"/>
    <lineage>
        <taxon>Eukaryota</taxon>
        <taxon>Fungi</taxon>
        <taxon>Dikarya</taxon>
        <taxon>Ascomycota</taxon>
        <taxon>Pezizomycotina</taxon>
        <taxon>Dothideomycetes</taxon>
        <taxon>Dothideomycetidae</taxon>
        <taxon>Mycosphaerellales</taxon>
        <taxon>Mycosphaerellaceae</taxon>
        <taxon>Sphaerulina</taxon>
    </lineage>
</organism>
<proteinExistence type="predicted"/>
<accession>N1QL34</accession>
<feature type="chain" id="PRO_5004109658" evidence="1">
    <location>
        <begin position="19"/>
        <end position="222"/>
    </location>
</feature>
<dbReference type="eggNOG" id="ENOG502R9DA">
    <property type="taxonomic scope" value="Eukaryota"/>
</dbReference>
<sequence>MLFHLSLACVLSTAVAMAYPQAYSPPTYPPFGNTSHPQSPLSNAEFGLRMRVPNPINPYAGLVATKNGTSQQLLMVAHTLSGPDTAYDTTPAYTVGTESLGTQKLYGPNFVELNLDVNGTQYGLSTPDIGGIHGIAYPVTASAGYHVKEWLVASTGEVNHKLTAASQQFLACNATVNGKHVMILSWGSSSLNGTYPSGCTSTSVSVTCNVPGSRWPMCVTKG</sequence>
<dbReference type="Proteomes" id="UP000016931">
    <property type="component" value="Unassembled WGS sequence"/>
</dbReference>
<dbReference type="GeneID" id="27904666"/>
<feature type="signal peptide" evidence="1">
    <location>
        <begin position="1"/>
        <end position="18"/>
    </location>
</feature>